<reference evidence="5" key="1">
    <citation type="submission" date="2022-12" db="EMBL/GenBank/DDBJ databases">
        <authorList>
            <person name="Wang J."/>
        </authorList>
    </citation>
    <scope>NUCLEOTIDE SEQUENCE</scope>
    <source>
        <strain evidence="5">HY-42-06</strain>
    </source>
</reference>
<dbReference type="InterPro" id="IPR028978">
    <property type="entry name" value="Chorismate_lyase_/UTRA_dom_sf"/>
</dbReference>
<dbReference type="Pfam" id="PF07702">
    <property type="entry name" value="UTRA"/>
    <property type="match status" value="1"/>
</dbReference>
<dbReference type="Pfam" id="PF00392">
    <property type="entry name" value="GntR"/>
    <property type="match status" value="1"/>
</dbReference>
<evidence type="ECO:0000313" key="6">
    <source>
        <dbReference type="Proteomes" id="UP001079657"/>
    </source>
</evidence>
<keyword evidence="6" id="KW-1185">Reference proteome</keyword>
<evidence type="ECO:0000256" key="3">
    <source>
        <dbReference type="ARBA" id="ARBA00023163"/>
    </source>
</evidence>
<evidence type="ECO:0000259" key="4">
    <source>
        <dbReference type="PROSITE" id="PS50949"/>
    </source>
</evidence>
<evidence type="ECO:0000256" key="2">
    <source>
        <dbReference type="ARBA" id="ARBA00023125"/>
    </source>
</evidence>
<feature type="domain" description="HTH gntR-type" evidence="4">
    <location>
        <begin position="11"/>
        <end position="79"/>
    </location>
</feature>
<dbReference type="SMART" id="SM00345">
    <property type="entry name" value="HTH_GNTR"/>
    <property type="match status" value="1"/>
</dbReference>
<dbReference type="PANTHER" id="PTHR44846">
    <property type="entry name" value="MANNOSYL-D-GLYCERATE TRANSPORT/METABOLISM SYSTEM REPRESSOR MNGR-RELATED"/>
    <property type="match status" value="1"/>
</dbReference>
<dbReference type="PANTHER" id="PTHR44846:SF1">
    <property type="entry name" value="MANNOSYL-D-GLYCERATE TRANSPORT_METABOLISM SYSTEM REPRESSOR MNGR-RELATED"/>
    <property type="match status" value="1"/>
</dbReference>
<dbReference type="Gene3D" id="3.40.1410.10">
    <property type="entry name" value="Chorismate lyase-like"/>
    <property type="match status" value="1"/>
</dbReference>
<protein>
    <submittedName>
        <fullName evidence="5">GntR family transcriptional regulator</fullName>
    </submittedName>
</protein>
<dbReference type="PRINTS" id="PR00035">
    <property type="entry name" value="HTHGNTR"/>
</dbReference>
<name>A0ABT4CJA5_9CLOT</name>
<dbReference type="Proteomes" id="UP001079657">
    <property type="component" value="Unassembled WGS sequence"/>
</dbReference>
<dbReference type="RefSeq" id="WP_268048995.1">
    <property type="nucleotide sequence ID" value="NZ_JAPQES010000001.1"/>
</dbReference>
<dbReference type="SMART" id="SM00866">
    <property type="entry name" value="UTRA"/>
    <property type="match status" value="1"/>
</dbReference>
<comment type="caution">
    <text evidence="5">The sequence shown here is derived from an EMBL/GenBank/DDBJ whole genome shotgun (WGS) entry which is preliminary data.</text>
</comment>
<keyword evidence="3" id="KW-0804">Transcription</keyword>
<dbReference type="PROSITE" id="PS50949">
    <property type="entry name" value="HTH_GNTR"/>
    <property type="match status" value="1"/>
</dbReference>
<proteinExistence type="predicted"/>
<accession>A0ABT4CJA5</accession>
<evidence type="ECO:0000313" key="5">
    <source>
        <dbReference type="EMBL" id="MCY6369117.1"/>
    </source>
</evidence>
<dbReference type="Gene3D" id="1.10.10.10">
    <property type="entry name" value="Winged helix-like DNA-binding domain superfamily/Winged helix DNA-binding domain"/>
    <property type="match status" value="1"/>
</dbReference>
<dbReference type="InterPro" id="IPR050679">
    <property type="entry name" value="Bact_HTH_transcr_reg"/>
</dbReference>
<dbReference type="SUPFAM" id="SSF46785">
    <property type="entry name" value="Winged helix' DNA-binding domain"/>
    <property type="match status" value="1"/>
</dbReference>
<dbReference type="InterPro" id="IPR000524">
    <property type="entry name" value="Tscrpt_reg_HTH_GntR"/>
</dbReference>
<evidence type="ECO:0000256" key="1">
    <source>
        <dbReference type="ARBA" id="ARBA00023015"/>
    </source>
</evidence>
<dbReference type="SUPFAM" id="SSF64288">
    <property type="entry name" value="Chorismate lyase-like"/>
    <property type="match status" value="1"/>
</dbReference>
<dbReference type="InterPro" id="IPR011663">
    <property type="entry name" value="UTRA"/>
</dbReference>
<dbReference type="CDD" id="cd07377">
    <property type="entry name" value="WHTH_GntR"/>
    <property type="match status" value="1"/>
</dbReference>
<dbReference type="EMBL" id="JAPQES010000001">
    <property type="protein sequence ID" value="MCY6369117.1"/>
    <property type="molecule type" value="Genomic_DNA"/>
</dbReference>
<sequence>MLKKVSKENPIPLYYQLKEILQEMIENEELKPGDLIPTERQLCEIQNVSRMTARKAIMALVNEGVLYREQGKGTFVSQPKINQPLSELSKGFTEALAKRGLKSYTNILSFDIKDSTLENRKHLNLIDDEKVIELKRLRTVEDEPFGVEDVCIPYRLCPDLTREMLEGRSLYVVLREKYGYCPESTKQTIEPIKVNEYEGELLNLESEDLALLVKGTAYLSDGTAMEYTKTTFRCDKYKYEIRLK</sequence>
<keyword evidence="1" id="KW-0805">Transcription regulation</keyword>
<organism evidence="5 6">
    <name type="scientific">Clostridium ganghwense</name>
    <dbReference type="NCBI Taxonomy" id="312089"/>
    <lineage>
        <taxon>Bacteria</taxon>
        <taxon>Bacillati</taxon>
        <taxon>Bacillota</taxon>
        <taxon>Clostridia</taxon>
        <taxon>Eubacteriales</taxon>
        <taxon>Clostridiaceae</taxon>
        <taxon>Clostridium</taxon>
    </lineage>
</organism>
<dbReference type="InterPro" id="IPR036390">
    <property type="entry name" value="WH_DNA-bd_sf"/>
</dbReference>
<dbReference type="InterPro" id="IPR036388">
    <property type="entry name" value="WH-like_DNA-bd_sf"/>
</dbReference>
<gene>
    <name evidence="5" type="ORF">OXH55_00465</name>
</gene>
<keyword evidence="2" id="KW-0238">DNA-binding</keyword>